<organism evidence="1 2">
    <name type="scientific">Secundilactobacillus silagei JCM 19001</name>
    <dbReference type="NCBI Taxonomy" id="1302250"/>
    <lineage>
        <taxon>Bacteria</taxon>
        <taxon>Bacillati</taxon>
        <taxon>Bacillota</taxon>
        <taxon>Bacilli</taxon>
        <taxon>Lactobacillales</taxon>
        <taxon>Lactobacillaceae</taxon>
        <taxon>Secundilactobacillus</taxon>
    </lineage>
</organism>
<proteinExistence type="predicted"/>
<dbReference type="EMBL" id="BCMG01000002">
    <property type="protein sequence ID" value="GAX00579.1"/>
    <property type="molecule type" value="Genomic_DNA"/>
</dbReference>
<name>A0A1Z5IFY8_9LACO</name>
<dbReference type="STRING" id="1302250.GCA_001313225_02999"/>
<dbReference type="Proteomes" id="UP000198402">
    <property type="component" value="Unassembled WGS sequence"/>
</dbReference>
<sequence length="242" mass="27600">MTSNVETLTIPIIKHRKGYKFAKIVDPNEPSEATLAKRLNDVQNIDLDGTFRAPYDDSEIFVAHDKHEATSVSVDFDVGSGFSADFYEGQINLSTGSYEALRNFTLHDGDVLKTKAGKSEYVFIYKGDKFEGFQRTKRELYHFILKQNGIYDFSRMRIVKNKLKFETLKYNALKEKQLATGMTTSKDALKIMQRLLARVTKYTKTSIRDRFVTTGRAKLVKKGIKVELVDSENEPSNTQTVN</sequence>
<accession>A0A1Z5IFY8</accession>
<evidence type="ECO:0000313" key="1">
    <source>
        <dbReference type="EMBL" id="GAX00579.1"/>
    </source>
</evidence>
<protein>
    <submittedName>
        <fullName evidence="1">Uncharacterized protein</fullName>
    </submittedName>
</protein>
<evidence type="ECO:0000313" key="2">
    <source>
        <dbReference type="Proteomes" id="UP000198402"/>
    </source>
</evidence>
<reference evidence="1 2" key="1">
    <citation type="submission" date="2015-11" db="EMBL/GenBank/DDBJ databases">
        <title>Draft genome sequences of new species of the genus Lactobacillus isolated from orchardgrass silage.</title>
        <authorList>
            <person name="Tohno M."/>
            <person name="Tanizawa Y."/>
            <person name="Arita M."/>
        </authorList>
    </citation>
    <scope>NUCLEOTIDE SEQUENCE [LARGE SCALE GENOMIC DNA]</scope>
    <source>
        <strain evidence="1 2">IWT126</strain>
    </source>
</reference>
<keyword evidence="2" id="KW-1185">Reference proteome</keyword>
<dbReference type="RefSeq" id="WP_089136257.1">
    <property type="nucleotide sequence ID" value="NZ_BCMG01000002.1"/>
</dbReference>
<comment type="caution">
    <text evidence="1">The sequence shown here is derived from an EMBL/GenBank/DDBJ whole genome shotgun (WGS) entry which is preliminary data.</text>
</comment>
<gene>
    <name evidence="1" type="ORF">IWT126_00594</name>
</gene>
<dbReference type="OrthoDB" id="2282079at2"/>
<dbReference type="AlphaFoldDB" id="A0A1Z5IFY8"/>